<dbReference type="InterPro" id="IPR000719">
    <property type="entry name" value="Prot_kinase_dom"/>
</dbReference>
<accession>A0A7R8CST1</accession>
<comment type="catalytic activity">
    <reaction evidence="9">
        <text>L-threonyl-[protein] + ATP = O-phospho-L-threonyl-[protein] + ADP + H(+)</text>
        <dbReference type="Rhea" id="RHEA:46608"/>
        <dbReference type="Rhea" id="RHEA-COMP:11060"/>
        <dbReference type="Rhea" id="RHEA-COMP:11605"/>
        <dbReference type="ChEBI" id="CHEBI:15378"/>
        <dbReference type="ChEBI" id="CHEBI:30013"/>
        <dbReference type="ChEBI" id="CHEBI:30616"/>
        <dbReference type="ChEBI" id="CHEBI:61977"/>
        <dbReference type="ChEBI" id="CHEBI:456216"/>
        <dbReference type="EC" id="2.7.11.1"/>
    </reaction>
</comment>
<dbReference type="GO" id="GO:0005524">
    <property type="term" value="F:ATP binding"/>
    <property type="evidence" value="ECO:0007669"/>
    <property type="project" value="UniProtKB-UniRule"/>
</dbReference>
<dbReference type="CDD" id="cd08215">
    <property type="entry name" value="STKc_Nek"/>
    <property type="match status" value="1"/>
</dbReference>
<dbReference type="SUPFAM" id="SSF101898">
    <property type="entry name" value="NHL repeat"/>
    <property type="match status" value="1"/>
</dbReference>
<dbReference type="PANTHER" id="PTHR44899:SF3">
    <property type="entry name" value="SERINE_THREONINE-PROTEIN KINASE NEK1"/>
    <property type="match status" value="1"/>
</dbReference>
<evidence type="ECO:0000313" key="14">
    <source>
        <dbReference type="EMBL" id="CAF2882104.1"/>
    </source>
</evidence>
<evidence type="ECO:0000256" key="9">
    <source>
        <dbReference type="ARBA" id="ARBA00047899"/>
    </source>
</evidence>
<evidence type="ECO:0000256" key="11">
    <source>
        <dbReference type="PROSITE-ProRule" id="PRU00504"/>
    </source>
</evidence>
<feature type="binding site" evidence="12">
    <location>
        <position position="45"/>
    </location>
    <ligand>
        <name>ATP</name>
        <dbReference type="ChEBI" id="CHEBI:30616"/>
    </ligand>
</feature>
<name>A0A7R8CST1_LEPSM</name>
<dbReference type="AlphaFoldDB" id="A0A7R8CST1"/>
<dbReference type="Gene3D" id="1.10.510.10">
    <property type="entry name" value="Transferase(Phosphotransferase) domain 1"/>
    <property type="match status" value="1"/>
</dbReference>
<feature type="domain" description="Protein kinase" evidence="13">
    <location>
        <begin position="1"/>
        <end position="246"/>
    </location>
</feature>
<evidence type="ECO:0000256" key="10">
    <source>
        <dbReference type="ARBA" id="ARBA00048679"/>
    </source>
</evidence>
<dbReference type="GO" id="GO:0004674">
    <property type="term" value="F:protein serine/threonine kinase activity"/>
    <property type="evidence" value="ECO:0007669"/>
    <property type="project" value="UniProtKB-KW"/>
</dbReference>
<evidence type="ECO:0000259" key="13">
    <source>
        <dbReference type="PROSITE" id="PS50011"/>
    </source>
</evidence>
<evidence type="ECO:0000256" key="7">
    <source>
        <dbReference type="ARBA" id="ARBA00022777"/>
    </source>
</evidence>
<protein>
    <recommendedName>
        <fullName evidence="2">non-specific serine/threonine protein kinase</fullName>
        <ecNumber evidence="2">2.7.11.1</ecNumber>
    </recommendedName>
</protein>
<dbReference type="PROSITE" id="PS00107">
    <property type="entry name" value="PROTEIN_KINASE_ATP"/>
    <property type="match status" value="1"/>
</dbReference>
<proteinExistence type="inferred from homology"/>
<evidence type="ECO:0000256" key="2">
    <source>
        <dbReference type="ARBA" id="ARBA00012513"/>
    </source>
</evidence>
<dbReference type="InterPro" id="IPR008271">
    <property type="entry name" value="Ser/Thr_kinase_AS"/>
</dbReference>
<dbReference type="PROSITE" id="PS51125">
    <property type="entry name" value="NHL"/>
    <property type="match status" value="1"/>
</dbReference>
<evidence type="ECO:0000256" key="12">
    <source>
        <dbReference type="PROSITE-ProRule" id="PRU10141"/>
    </source>
</evidence>
<keyword evidence="6 12" id="KW-0547">Nucleotide-binding</keyword>
<dbReference type="Pfam" id="PF00069">
    <property type="entry name" value="Pkinase"/>
    <property type="match status" value="1"/>
</dbReference>
<sequence>MASFPSPKPGDMIGRFKRIRHLGSGTFGTAWLVSSSKSGNPYVIKEMEFFYGGNEDEVILYMVMEYADGGDLHQYINKWREENKTYMSESKILNWFIQIALALNYLHREMILHRDLKTHNIFVTAGNKILKLGDFGISRTLSHENEFATTGIGTPQYLSPEMCQSQPYNYKSDIWSLGCVLYEMCVLEPAFSGNELAPLVQKIVKGEYKTLPSHFSDHIKDLVKVLLRPIPEKRPSASQILSSPIFIDEVKSYMNHVATFPSFKKCIISERKDSCAILINLKDMLKMDLLDMSKMDLLDMSKMDLLREDYGRDVDNYNVMTWPSKEILSPKEVSSIHVANVVSKFGIRGSLPGHLNSPHGFCFGVSGEIVVADTFNHRIQVFDKAGQLRFGFGGPGKGDGKFWFPRKIAMIRDFSKNLVICDRGSLRSRMQIFSLLGQFVRKIEIQFIDIVAGLTINEHNNIVVVDSVTPAIFVITQYGDLIKYIECKDYMIEPSDIAVYQNEYYVCDFKGFGVVVLGEDGQLIKRIGGFENVRFPNGIDISDDGCILIGDSHGNEFHIAIFSKSGLLLCQYICPHVKVSRCCGLKITPEGYIITVAKNNHHVLILDTLTLKY</sequence>
<dbReference type="SMART" id="SM00220">
    <property type="entry name" value="S_TKc"/>
    <property type="match status" value="1"/>
</dbReference>
<dbReference type="PROSITE" id="PS50011">
    <property type="entry name" value="PROTEIN_KINASE_DOM"/>
    <property type="match status" value="1"/>
</dbReference>
<dbReference type="PANTHER" id="PTHR44899">
    <property type="entry name" value="CAMK FAMILY PROTEIN KINASE"/>
    <property type="match status" value="1"/>
</dbReference>
<dbReference type="EC" id="2.7.11.1" evidence="2"/>
<dbReference type="Pfam" id="PF01436">
    <property type="entry name" value="NHL"/>
    <property type="match status" value="1"/>
</dbReference>
<evidence type="ECO:0000313" key="15">
    <source>
        <dbReference type="Proteomes" id="UP000675881"/>
    </source>
</evidence>
<comment type="catalytic activity">
    <reaction evidence="10">
        <text>L-seryl-[protein] + ATP = O-phospho-L-seryl-[protein] + ADP + H(+)</text>
        <dbReference type="Rhea" id="RHEA:17989"/>
        <dbReference type="Rhea" id="RHEA-COMP:9863"/>
        <dbReference type="Rhea" id="RHEA-COMP:11604"/>
        <dbReference type="ChEBI" id="CHEBI:15378"/>
        <dbReference type="ChEBI" id="CHEBI:29999"/>
        <dbReference type="ChEBI" id="CHEBI:30616"/>
        <dbReference type="ChEBI" id="CHEBI:83421"/>
        <dbReference type="ChEBI" id="CHEBI:456216"/>
        <dbReference type="EC" id="2.7.11.1"/>
    </reaction>
</comment>
<feature type="repeat" description="NHL" evidence="11">
    <location>
        <begin position="342"/>
        <end position="385"/>
    </location>
</feature>
<evidence type="ECO:0000256" key="6">
    <source>
        <dbReference type="ARBA" id="ARBA00022741"/>
    </source>
</evidence>
<keyword evidence="8 12" id="KW-0067">ATP-binding</keyword>
<dbReference type="InterPro" id="IPR051131">
    <property type="entry name" value="NEK_Ser/Thr_kinase_NIMA"/>
</dbReference>
<evidence type="ECO:0000256" key="3">
    <source>
        <dbReference type="ARBA" id="ARBA00022527"/>
    </source>
</evidence>
<dbReference type="Proteomes" id="UP000675881">
    <property type="component" value="Chromosome 3"/>
</dbReference>
<gene>
    <name evidence="14" type="ORF">LSAA_6956</name>
</gene>
<dbReference type="OrthoDB" id="6367832at2759"/>
<keyword evidence="4" id="KW-0808">Transferase</keyword>
<evidence type="ECO:0000256" key="8">
    <source>
        <dbReference type="ARBA" id="ARBA00022840"/>
    </source>
</evidence>
<evidence type="ECO:0000256" key="1">
    <source>
        <dbReference type="ARBA" id="ARBA00010886"/>
    </source>
</evidence>
<dbReference type="InterPro" id="IPR011009">
    <property type="entry name" value="Kinase-like_dom_sf"/>
</dbReference>
<dbReference type="InterPro" id="IPR017441">
    <property type="entry name" value="Protein_kinase_ATP_BS"/>
</dbReference>
<dbReference type="InterPro" id="IPR011042">
    <property type="entry name" value="6-blade_b-propeller_TolB-like"/>
</dbReference>
<keyword evidence="7" id="KW-0418">Kinase</keyword>
<evidence type="ECO:0000256" key="5">
    <source>
        <dbReference type="ARBA" id="ARBA00022737"/>
    </source>
</evidence>
<comment type="similarity">
    <text evidence="1">Belongs to the protein kinase superfamily. NEK Ser/Thr protein kinase family. NIMA subfamily.</text>
</comment>
<dbReference type="PROSITE" id="PS00108">
    <property type="entry name" value="PROTEIN_KINASE_ST"/>
    <property type="match status" value="1"/>
</dbReference>
<dbReference type="Gene3D" id="2.120.10.30">
    <property type="entry name" value="TolB, C-terminal domain"/>
    <property type="match status" value="1"/>
</dbReference>
<organism evidence="14 15">
    <name type="scientific">Lepeophtheirus salmonis</name>
    <name type="common">Salmon louse</name>
    <name type="synonym">Caligus salmonis</name>
    <dbReference type="NCBI Taxonomy" id="72036"/>
    <lineage>
        <taxon>Eukaryota</taxon>
        <taxon>Metazoa</taxon>
        <taxon>Ecdysozoa</taxon>
        <taxon>Arthropoda</taxon>
        <taxon>Crustacea</taxon>
        <taxon>Multicrustacea</taxon>
        <taxon>Hexanauplia</taxon>
        <taxon>Copepoda</taxon>
        <taxon>Siphonostomatoida</taxon>
        <taxon>Caligidae</taxon>
        <taxon>Lepeophtheirus</taxon>
    </lineage>
</organism>
<evidence type="ECO:0000256" key="4">
    <source>
        <dbReference type="ARBA" id="ARBA00022679"/>
    </source>
</evidence>
<reference evidence="14" key="1">
    <citation type="submission" date="2021-02" db="EMBL/GenBank/DDBJ databases">
        <authorList>
            <person name="Bekaert M."/>
        </authorList>
    </citation>
    <scope>NUCLEOTIDE SEQUENCE</scope>
    <source>
        <strain evidence="14">IoA-00</strain>
    </source>
</reference>
<keyword evidence="3" id="KW-0723">Serine/threonine-protein kinase</keyword>
<keyword evidence="15" id="KW-1185">Reference proteome</keyword>
<dbReference type="SUPFAM" id="SSF56112">
    <property type="entry name" value="Protein kinase-like (PK-like)"/>
    <property type="match status" value="1"/>
</dbReference>
<dbReference type="InterPro" id="IPR001258">
    <property type="entry name" value="NHL_repeat"/>
</dbReference>
<keyword evidence="5" id="KW-0677">Repeat</keyword>
<dbReference type="EMBL" id="HG994582">
    <property type="protein sequence ID" value="CAF2882104.1"/>
    <property type="molecule type" value="Genomic_DNA"/>
</dbReference>